<dbReference type="HOGENOM" id="CLU_2995599_0_0_6"/>
<sequence length="58" mass="6624">MVEGLHPVVDTLWLIQRAEWPLSARAQQVVACMHAVFAQQVPATQQRSAVQSRRSRKR</sequence>
<evidence type="ECO:0000313" key="1">
    <source>
        <dbReference type="EMBL" id="CAP51087.1"/>
    </source>
</evidence>
<dbReference type="AlphaFoldDB" id="B0RRK2"/>
<protein>
    <submittedName>
        <fullName evidence="1">Uncharacterized protein</fullName>
    </submittedName>
</protein>
<dbReference type="KEGG" id="xca:xcc-b100_1737"/>
<reference evidence="1 2" key="1">
    <citation type="journal article" date="2008" name="J. Biotechnol.">
        <title>The genome of Xanthomonas campestris pv. campestris B100 and its use for the reconstruction of metabolic pathways involved in xanthan biosynthesis.</title>
        <authorList>
            <person name="Vorholter F.J."/>
            <person name="Schneiker S."/>
            <person name="Goesmann A."/>
            <person name="Krause L."/>
            <person name="Bekel T."/>
            <person name="Kaiser O."/>
            <person name="Linke B."/>
            <person name="Patschkowski T."/>
            <person name="Ruckert C."/>
            <person name="Schmid J."/>
            <person name="Sidhu V.K."/>
            <person name="Sieber V."/>
            <person name="Tauch A."/>
            <person name="Watt S.A."/>
            <person name="Weisshaar B."/>
            <person name="Becker A."/>
            <person name="Niehaus K."/>
            <person name="Puhler A."/>
        </authorList>
    </citation>
    <scope>NUCLEOTIDE SEQUENCE [LARGE SCALE GENOMIC DNA]</scope>
    <source>
        <strain evidence="1 2">B100</strain>
    </source>
</reference>
<accession>B0RRK2</accession>
<dbReference type="Proteomes" id="UP000001188">
    <property type="component" value="Chromosome"/>
</dbReference>
<evidence type="ECO:0000313" key="2">
    <source>
        <dbReference type="Proteomes" id="UP000001188"/>
    </source>
</evidence>
<proteinExistence type="predicted"/>
<name>B0RRK2_XANCB</name>
<dbReference type="EMBL" id="AM920689">
    <property type="protein sequence ID" value="CAP51087.1"/>
    <property type="molecule type" value="Genomic_DNA"/>
</dbReference>
<gene>
    <name evidence="1" type="ORF">XCCB100_1737</name>
</gene>
<organism evidence="1 2">
    <name type="scientific">Xanthomonas campestris pv. campestris (strain B100)</name>
    <dbReference type="NCBI Taxonomy" id="509169"/>
    <lineage>
        <taxon>Bacteria</taxon>
        <taxon>Pseudomonadati</taxon>
        <taxon>Pseudomonadota</taxon>
        <taxon>Gammaproteobacteria</taxon>
        <taxon>Lysobacterales</taxon>
        <taxon>Lysobacteraceae</taxon>
        <taxon>Xanthomonas</taxon>
    </lineage>
</organism>